<evidence type="ECO:0000313" key="3">
    <source>
        <dbReference type="Proteomes" id="UP001151760"/>
    </source>
</evidence>
<keyword evidence="3" id="KW-1185">Reference proteome</keyword>
<sequence length="144" mass="16001">MVKVRDKRAAAYRTLNTKEGKEVVYKRDNVAEYKVLRSLEDVEKPKQNHVNNPQGAINKGGQRGERRKSGREIALKAKTKQSQQCLYCGENTNKHTKTTCPFNPKYVAKLARIVVAAEQGAITATATEQATRIVVVTEQATNAS</sequence>
<reference evidence="2" key="2">
    <citation type="submission" date="2022-01" db="EMBL/GenBank/DDBJ databases">
        <authorList>
            <person name="Yamashiro T."/>
            <person name="Shiraishi A."/>
            <person name="Satake H."/>
            <person name="Nakayama K."/>
        </authorList>
    </citation>
    <scope>NUCLEOTIDE SEQUENCE</scope>
</reference>
<protein>
    <submittedName>
        <fullName evidence="2">Uncharacterized protein</fullName>
    </submittedName>
</protein>
<organism evidence="2 3">
    <name type="scientific">Tanacetum coccineum</name>
    <dbReference type="NCBI Taxonomy" id="301880"/>
    <lineage>
        <taxon>Eukaryota</taxon>
        <taxon>Viridiplantae</taxon>
        <taxon>Streptophyta</taxon>
        <taxon>Embryophyta</taxon>
        <taxon>Tracheophyta</taxon>
        <taxon>Spermatophyta</taxon>
        <taxon>Magnoliopsida</taxon>
        <taxon>eudicotyledons</taxon>
        <taxon>Gunneridae</taxon>
        <taxon>Pentapetalae</taxon>
        <taxon>asterids</taxon>
        <taxon>campanulids</taxon>
        <taxon>Asterales</taxon>
        <taxon>Asteraceae</taxon>
        <taxon>Asteroideae</taxon>
        <taxon>Anthemideae</taxon>
        <taxon>Anthemidinae</taxon>
        <taxon>Tanacetum</taxon>
    </lineage>
</organism>
<evidence type="ECO:0000256" key="1">
    <source>
        <dbReference type="SAM" id="MobiDB-lite"/>
    </source>
</evidence>
<evidence type="ECO:0000313" key="2">
    <source>
        <dbReference type="EMBL" id="GJS86049.1"/>
    </source>
</evidence>
<feature type="region of interest" description="Disordered" evidence="1">
    <location>
        <begin position="43"/>
        <end position="70"/>
    </location>
</feature>
<dbReference type="Proteomes" id="UP001151760">
    <property type="component" value="Unassembled WGS sequence"/>
</dbReference>
<reference evidence="2" key="1">
    <citation type="journal article" date="2022" name="Int. J. Mol. Sci.">
        <title>Draft Genome of Tanacetum Coccineum: Genomic Comparison of Closely Related Tanacetum-Family Plants.</title>
        <authorList>
            <person name="Yamashiro T."/>
            <person name="Shiraishi A."/>
            <person name="Nakayama K."/>
            <person name="Satake H."/>
        </authorList>
    </citation>
    <scope>NUCLEOTIDE SEQUENCE</scope>
</reference>
<proteinExistence type="predicted"/>
<accession>A0ABQ4Z795</accession>
<comment type="caution">
    <text evidence="2">The sequence shown here is derived from an EMBL/GenBank/DDBJ whole genome shotgun (WGS) entry which is preliminary data.</text>
</comment>
<name>A0ABQ4Z795_9ASTR</name>
<dbReference type="EMBL" id="BQNB010011095">
    <property type="protein sequence ID" value="GJS86049.1"/>
    <property type="molecule type" value="Genomic_DNA"/>
</dbReference>
<gene>
    <name evidence="2" type="ORF">Tco_0752590</name>
</gene>